<dbReference type="EMBL" id="JACHMH010000001">
    <property type="protein sequence ID" value="MBB4680445.1"/>
    <property type="molecule type" value="Genomic_DNA"/>
</dbReference>
<gene>
    <name evidence="1" type="ORF">HNR67_006563</name>
</gene>
<dbReference type="InterPro" id="IPR035985">
    <property type="entry name" value="Ubiquitin-activating_enz"/>
</dbReference>
<proteinExistence type="predicted"/>
<name>A0A7W7CG23_9PSEU</name>
<sequence length="340" mass="36297">MKRSVSVIGHSPDVVELRSGVWNAESYTLTDHAGSNTLFTLVSSLDGTRSRGEIAKQAGVPRAEVEALVDHLDQLNLIEEQSASALEAYLDRVDTLTSDLAGATVDTPIHLVGDHDLGARILAELGPAGAGEQAGIVPATDPAWQAVLDLERAGATDGMALAEAAEAARQWQGDLVLLAETTVNPLRLRALNRLSAEVGFPWLHSAVDGPFLLIGPTILPRRSACFECFETRVSMNLREGSAYQRYKNALTEGSVRLGSPPVFGPLLGLLAAHVALEAVNYLHTGTTFTVEKCLSVYLPTMEMGYHEVLRLPGCAGCGPVVERDDASLYFDARAWIGEGA</sequence>
<dbReference type="SUPFAM" id="SSF69572">
    <property type="entry name" value="Activating enzymes of the ubiquitin-like proteins"/>
    <property type="match status" value="1"/>
</dbReference>
<comment type="caution">
    <text evidence="1">The sequence shown here is derived from an EMBL/GenBank/DDBJ whole genome shotgun (WGS) entry which is preliminary data.</text>
</comment>
<evidence type="ECO:0000313" key="2">
    <source>
        <dbReference type="Proteomes" id="UP000533598"/>
    </source>
</evidence>
<reference evidence="1 2" key="1">
    <citation type="submission" date="2020-08" db="EMBL/GenBank/DDBJ databases">
        <title>Sequencing the genomes of 1000 actinobacteria strains.</title>
        <authorList>
            <person name="Klenk H.-P."/>
        </authorList>
    </citation>
    <scope>NUCLEOTIDE SEQUENCE [LARGE SCALE GENOMIC DNA]</scope>
    <source>
        <strain evidence="1 2">DSM 44230</strain>
    </source>
</reference>
<accession>A0A7W7CG23</accession>
<dbReference type="AlphaFoldDB" id="A0A7W7CG23"/>
<dbReference type="InterPro" id="IPR022291">
    <property type="entry name" value="Bacteriocin_synth_cyclodeHase"/>
</dbReference>
<protein>
    <submittedName>
        <fullName evidence="1">Bacteriocin biosynthesis cyclodehydratase domain-containing protein</fullName>
    </submittedName>
</protein>
<dbReference type="NCBIfam" id="TIGR03882">
    <property type="entry name" value="cyclo_dehyd_2"/>
    <property type="match status" value="1"/>
</dbReference>
<evidence type="ECO:0000313" key="1">
    <source>
        <dbReference type="EMBL" id="MBB4680445.1"/>
    </source>
</evidence>
<dbReference type="RefSeq" id="WP_185006261.1">
    <property type="nucleotide sequence ID" value="NZ_BAAAUI010000005.1"/>
</dbReference>
<organism evidence="1 2">
    <name type="scientific">Crossiella cryophila</name>
    <dbReference type="NCBI Taxonomy" id="43355"/>
    <lineage>
        <taxon>Bacteria</taxon>
        <taxon>Bacillati</taxon>
        <taxon>Actinomycetota</taxon>
        <taxon>Actinomycetes</taxon>
        <taxon>Pseudonocardiales</taxon>
        <taxon>Pseudonocardiaceae</taxon>
        <taxon>Crossiella</taxon>
    </lineage>
</organism>
<keyword evidence="2" id="KW-1185">Reference proteome</keyword>
<dbReference type="Gene3D" id="3.40.50.720">
    <property type="entry name" value="NAD(P)-binding Rossmann-like Domain"/>
    <property type="match status" value="1"/>
</dbReference>
<dbReference type="Proteomes" id="UP000533598">
    <property type="component" value="Unassembled WGS sequence"/>
</dbReference>
<dbReference type="GO" id="GO:0008641">
    <property type="term" value="F:ubiquitin-like modifier activating enzyme activity"/>
    <property type="evidence" value="ECO:0007669"/>
    <property type="project" value="InterPro"/>
</dbReference>